<organism evidence="2 3">
    <name type="scientific">Liparis tanakae</name>
    <name type="common">Tanaka's snailfish</name>
    <dbReference type="NCBI Taxonomy" id="230148"/>
    <lineage>
        <taxon>Eukaryota</taxon>
        <taxon>Metazoa</taxon>
        <taxon>Chordata</taxon>
        <taxon>Craniata</taxon>
        <taxon>Vertebrata</taxon>
        <taxon>Euteleostomi</taxon>
        <taxon>Actinopterygii</taxon>
        <taxon>Neopterygii</taxon>
        <taxon>Teleostei</taxon>
        <taxon>Neoteleostei</taxon>
        <taxon>Acanthomorphata</taxon>
        <taxon>Eupercaria</taxon>
        <taxon>Perciformes</taxon>
        <taxon>Cottioidei</taxon>
        <taxon>Cottales</taxon>
        <taxon>Liparidae</taxon>
        <taxon>Liparis</taxon>
    </lineage>
</organism>
<evidence type="ECO:0000313" key="3">
    <source>
        <dbReference type="Proteomes" id="UP000314294"/>
    </source>
</evidence>
<feature type="region of interest" description="Disordered" evidence="1">
    <location>
        <begin position="1"/>
        <end position="34"/>
    </location>
</feature>
<evidence type="ECO:0000256" key="1">
    <source>
        <dbReference type="SAM" id="MobiDB-lite"/>
    </source>
</evidence>
<evidence type="ECO:0000313" key="2">
    <source>
        <dbReference type="EMBL" id="TNN89181.1"/>
    </source>
</evidence>
<comment type="caution">
    <text evidence="2">The sequence shown here is derived from an EMBL/GenBank/DDBJ whole genome shotgun (WGS) entry which is preliminary data.</text>
</comment>
<protein>
    <submittedName>
        <fullName evidence="2">Uncharacterized protein</fullName>
    </submittedName>
</protein>
<name>A0A4Z2JGU0_9TELE</name>
<feature type="compositionally biased region" description="Basic and acidic residues" evidence="1">
    <location>
        <begin position="1"/>
        <end position="10"/>
    </location>
</feature>
<gene>
    <name evidence="2" type="ORF">EYF80_000469</name>
</gene>
<keyword evidence="3" id="KW-1185">Reference proteome</keyword>
<dbReference type="Proteomes" id="UP000314294">
    <property type="component" value="Unassembled WGS sequence"/>
</dbReference>
<reference evidence="2 3" key="1">
    <citation type="submission" date="2019-03" db="EMBL/GenBank/DDBJ databases">
        <title>First draft genome of Liparis tanakae, snailfish: a comprehensive survey of snailfish specific genes.</title>
        <authorList>
            <person name="Kim W."/>
            <person name="Song I."/>
            <person name="Jeong J.-H."/>
            <person name="Kim D."/>
            <person name="Kim S."/>
            <person name="Ryu S."/>
            <person name="Song J.Y."/>
            <person name="Lee S.K."/>
        </authorList>
    </citation>
    <scope>NUCLEOTIDE SEQUENCE [LARGE SCALE GENOMIC DNA]</scope>
    <source>
        <tissue evidence="2">Muscle</tissue>
    </source>
</reference>
<proteinExistence type="predicted"/>
<accession>A0A4Z2JGU0</accession>
<dbReference type="AlphaFoldDB" id="A0A4Z2JGU0"/>
<dbReference type="EMBL" id="SRLO01000002">
    <property type="protein sequence ID" value="TNN89181.1"/>
    <property type="molecule type" value="Genomic_DNA"/>
</dbReference>
<sequence>MAACRTEHPAGQETGSDGDSSSERAFHSTTGVPPAAEVRYVRHVGSRRALASGPAAYGQAANHRPLSVWLSKPPEVQGLAIQSWSRGALHADEEELTFQNVH</sequence>